<accession>A0A7G5N174</accession>
<gene>
    <name evidence="2" type="ORF">E5259_25165</name>
</gene>
<dbReference type="Proteomes" id="UP000515789">
    <property type="component" value="Chromosome"/>
</dbReference>
<feature type="transmembrane region" description="Helical" evidence="1">
    <location>
        <begin position="12"/>
        <end position="32"/>
    </location>
</feature>
<proteinExistence type="predicted"/>
<feature type="transmembrane region" description="Helical" evidence="1">
    <location>
        <begin position="92"/>
        <end position="108"/>
    </location>
</feature>
<feature type="transmembrane region" description="Helical" evidence="1">
    <location>
        <begin position="232"/>
        <end position="265"/>
    </location>
</feature>
<feature type="transmembrane region" description="Helical" evidence="1">
    <location>
        <begin position="38"/>
        <end position="56"/>
    </location>
</feature>
<dbReference type="InterPro" id="IPR008875">
    <property type="entry name" value="TraX"/>
</dbReference>
<evidence type="ECO:0008006" key="4">
    <source>
        <dbReference type="Google" id="ProtNLM"/>
    </source>
</evidence>
<dbReference type="EMBL" id="CP039126">
    <property type="protein sequence ID" value="QMW80617.1"/>
    <property type="molecule type" value="Genomic_DNA"/>
</dbReference>
<feature type="transmembrane region" description="Helical" evidence="1">
    <location>
        <begin position="151"/>
        <end position="179"/>
    </location>
</feature>
<dbReference type="AlphaFoldDB" id="A0A7G5N174"/>
<protein>
    <recommendedName>
        <fullName evidence="4">Conjugal transfer protein TraX</fullName>
    </recommendedName>
</protein>
<reference evidence="2 3" key="1">
    <citation type="submission" date="2019-04" db="EMBL/GenBank/DDBJ databases">
        <authorList>
            <person name="Schori C."/>
            <person name="Ahrens C."/>
        </authorList>
    </citation>
    <scope>NUCLEOTIDE SEQUENCE [LARGE SCALE GENOMIC DNA]</scope>
    <source>
        <strain evidence="2 3">DSM 2950</strain>
    </source>
</reference>
<feature type="transmembrane region" description="Helical" evidence="1">
    <location>
        <begin position="120"/>
        <end position="139"/>
    </location>
</feature>
<evidence type="ECO:0000313" key="2">
    <source>
        <dbReference type="EMBL" id="QMW80617.1"/>
    </source>
</evidence>
<keyword evidence="1" id="KW-0472">Membrane</keyword>
<evidence type="ECO:0000256" key="1">
    <source>
        <dbReference type="SAM" id="Phobius"/>
    </source>
</evidence>
<keyword evidence="1" id="KW-1133">Transmembrane helix</keyword>
<feature type="transmembrane region" description="Helical" evidence="1">
    <location>
        <begin position="191"/>
        <end position="212"/>
    </location>
</feature>
<organism evidence="2 3">
    <name type="scientific">Blautia producta</name>
    <dbReference type="NCBI Taxonomy" id="33035"/>
    <lineage>
        <taxon>Bacteria</taxon>
        <taxon>Bacillati</taxon>
        <taxon>Bacillota</taxon>
        <taxon>Clostridia</taxon>
        <taxon>Lachnospirales</taxon>
        <taxon>Lachnospiraceae</taxon>
        <taxon>Blautia</taxon>
    </lineage>
</organism>
<evidence type="ECO:0000313" key="3">
    <source>
        <dbReference type="Proteomes" id="UP000515789"/>
    </source>
</evidence>
<keyword evidence="1" id="KW-0812">Transmembrane</keyword>
<name>A0A7G5N174_9FIRM</name>
<feature type="transmembrane region" description="Helical" evidence="1">
    <location>
        <begin position="277"/>
        <end position="298"/>
    </location>
</feature>
<dbReference type="Pfam" id="PF05857">
    <property type="entry name" value="TraX"/>
    <property type="match status" value="1"/>
</dbReference>
<sequence length="299" mass="34454">MNSRSTLLMNILYLKIIAMIAMLLDHIAYFFPDLSISLPLHWIGRVAAPIFIFGVVNGLRYTRSKRMYMLRLYLASIVMAVIQMITQIELNFFRTLFVIVCICGILELRKNRKSVSWTKVLSLYIAYQVIVCIVCGYLSSISNAYMESICFYLIPALLGSVFTIEGGLVFVILGIIMYLTYNNKKRLILSYTIFVLVYMFFTSTQIVPIILWKIRQLIPIIGTGVSHGMEYLLSVIIGIAPMDVGGNIFTIQYQWIMILALPLILLYNHQRGKKCKYVFYIFYPVHIILLWTLAKFVIV</sequence>
<feature type="transmembrane region" description="Helical" evidence="1">
    <location>
        <begin position="68"/>
        <end position="86"/>
    </location>
</feature>